<reference evidence="12 13" key="1">
    <citation type="submission" date="2018-10" db="EMBL/GenBank/DDBJ databases">
        <title>A high-quality apple genome assembly.</title>
        <authorList>
            <person name="Hu J."/>
        </authorList>
    </citation>
    <scope>NUCLEOTIDE SEQUENCE [LARGE SCALE GENOMIC DNA]</scope>
    <source>
        <strain evidence="13">cv. HFTH1</strain>
        <tissue evidence="12">Young leaf</tissue>
    </source>
</reference>
<comment type="similarity">
    <text evidence="2">Belongs to the glycosyltransferase 29 family.</text>
</comment>
<dbReference type="InterPro" id="IPR038578">
    <property type="entry name" value="GT29-like_sf"/>
</dbReference>
<dbReference type="STRING" id="3750.A0A498I8L1"/>
<dbReference type="GO" id="GO:0000139">
    <property type="term" value="C:Golgi membrane"/>
    <property type="evidence" value="ECO:0007669"/>
    <property type="project" value="UniProtKB-SubCell"/>
</dbReference>
<gene>
    <name evidence="12" type="ORF">DVH24_039852</name>
</gene>
<dbReference type="GO" id="GO:0008373">
    <property type="term" value="F:sialyltransferase activity"/>
    <property type="evidence" value="ECO:0007669"/>
    <property type="project" value="InterPro"/>
</dbReference>
<dbReference type="AlphaFoldDB" id="A0A498I8L1"/>
<evidence type="ECO:0000256" key="4">
    <source>
        <dbReference type="ARBA" id="ARBA00022679"/>
    </source>
</evidence>
<keyword evidence="4" id="KW-0808">Transferase</keyword>
<evidence type="ECO:0000256" key="1">
    <source>
        <dbReference type="ARBA" id="ARBA00004323"/>
    </source>
</evidence>
<protein>
    <recommendedName>
        <fullName evidence="14">Sialyltransferase-like protein 2</fullName>
    </recommendedName>
</protein>
<proteinExistence type="inferred from homology"/>
<keyword evidence="8" id="KW-0333">Golgi apparatus</keyword>
<evidence type="ECO:0000256" key="8">
    <source>
        <dbReference type="ARBA" id="ARBA00023034"/>
    </source>
</evidence>
<evidence type="ECO:0000256" key="9">
    <source>
        <dbReference type="ARBA" id="ARBA00023136"/>
    </source>
</evidence>
<evidence type="ECO:0000256" key="5">
    <source>
        <dbReference type="ARBA" id="ARBA00022692"/>
    </source>
</evidence>
<evidence type="ECO:0000256" key="7">
    <source>
        <dbReference type="ARBA" id="ARBA00022989"/>
    </source>
</evidence>
<comment type="subcellular location">
    <subcellularLocation>
        <location evidence="1">Golgi apparatus membrane</location>
        <topology evidence="1">Single-pass type II membrane protein</topology>
    </subcellularLocation>
</comment>
<name>A0A498I8L1_MALDO</name>
<dbReference type="FunFam" id="3.90.1480.20:FF:000019">
    <property type="entry name" value="Glycosyl transferase family 29 protein"/>
    <property type="match status" value="1"/>
</dbReference>
<comment type="caution">
    <text evidence="12">The sequence shown here is derived from an EMBL/GenBank/DDBJ whole genome shotgun (WGS) entry which is preliminary data.</text>
</comment>
<feature type="transmembrane region" description="Helical" evidence="11">
    <location>
        <begin position="78"/>
        <end position="100"/>
    </location>
</feature>
<keyword evidence="9 11" id="KW-0472">Membrane</keyword>
<keyword evidence="7 11" id="KW-1133">Transmembrane helix</keyword>
<keyword evidence="13" id="KW-1185">Reference proteome</keyword>
<sequence>MARGFRIGKYLTEESNHQNILSELCEHKEQESKASSSRDPGLARSESEVAIRRQIFKLSETQSCASPESLNLLKPMRLLQLAFVVSVLFGLVAILIYIIGVSDLYETHRLTEEDEEALHSLRTGFQKCVAANGLGLKATLGKDYCQVTMQFPADTIPKWKDTKTGELEGLSYEFNLCEAVATWEQVRNSTTILTREFIDSLPNGWEDYAWRRINKGDRLNRCKNKTLCVEKLSLVLPETPPYVPRMFRRCAVIGNSGDLLKTRFGKEIDGYDAVIRENGAPIQNYTDYVGKKCTFRLLNRGSAKALDKVVELDGMYKSLAESRKEVLIIKTTIHDAMNQMIREIPIKNHVYLLLGASFGSAAKGTGLKALEFGLSICDSVDMYGFTVDPGYKEWTRYFSEARQGHTPLHGRAYYQMMECLGLIKIHSPLRADPNRVVQWVPERSLVTAARIASEKLLRRVGAGYVDPLRMCSIVKKQIKLKLTSFLSLRRAAIDHQKYVKSATMYPLERSPRHGMLCTV</sequence>
<dbReference type="Gene3D" id="3.90.1480.20">
    <property type="entry name" value="Glycosyl transferase family 29"/>
    <property type="match status" value="1"/>
</dbReference>
<organism evidence="12 13">
    <name type="scientific">Malus domestica</name>
    <name type="common">Apple</name>
    <name type="synonym">Pyrus malus</name>
    <dbReference type="NCBI Taxonomy" id="3750"/>
    <lineage>
        <taxon>Eukaryota</taxon>
        <taxon>Viridiplantae</taxon>
        <taxon>Streptophyta</taxon>
        <taxon>Embryophyta</taxon>
        <taxon>Tracheophyta</taxon>
        <taxon>Spermatophyta</taxon>
        <taxon>Magnoliopsida</taxon>
        <taxon>eudicotyledons</taxon>
        <taxon>Gunneridae</taxon>
        <taxon>Pentapetalae</taxon>
        <taxon>rosids</taxon>
        <taxon>fabids</taxon>
        <taxon>Rosales</taxon>
        <taxon>Rosaceae</taxon>
        <taxon>Amygdaloideae</taxon>
        <taxon>Maleae</taxon>
        <taxon>Malus</taxon>
    </lineage>
</organism>
<keyword evidence="6" id="KW-0735">Signal-anchor</keyword>
<dbReference type="Proteomes" id="UP000290289">
    <property type="component" value="Chromosome 14"/>
</dbReference>
<evidence type="ECO:0000313" key="13">
    <source>
        <dbReference type="Proteomes" id="UP000290289"/>
    </source>
</evidence>
<dbReference type="InterPro" id="IPR001675">
    <property type="entry name" value="Glyco_trans_29"/>
</dbReference>
<dbReference type="CDD" id="cd19952">
    <property type="entry name" value="GT29"/>
    <property type="match status" value="1"/>
</dbReference>
<evidence type="ECO:0000256" key="3">
    <source>
        <dbReference type="ARBA" id="ARBA00022676"/>
    </source>
</evidence>
<evidence type="ECO:0000256" key="2">
    <source>
        <dbReference type="ARBA" id="ARBA00006003"/>
    </source>
</evidence>
<evidence type="ECO:0008006" key="14">
    <source>
        <dbReference type="Google" id="ProtNLM"/>
    </source>
</evidence>
<evidence type="ECO:0000256" key="11">
    <source>
        <dbReference type="SAM" id="Phobius"/>
    </source>
</evidence>
<keyword evidence="5 11" id="KW-0812">Transmembrane</keyword>
<dbReference type="GO" id="GO:0009846">
    <property type="term" value="P:pollen germination"/>
    <property type="evidence" value="ECO:0007669"/>
    <property type="project" value="UniProtKB-ARBA"/>
</dbReference>
<dbReference type="PANTHER" id="PTHR47379">
    <property type="entry name" value="SIALYLTRANSFERASE-LIKE PROTEIN 2"/>
    <property type="match status" value="1"/>
</dbReference>
<dbReference type="EMBL" id="RDQH01000340">
    <property type="protein sequence ID" value="RXH77881.1"/>
    <property type="molecule type" value="Genomic_DNA"/>
</dbReference>
<accession>A0A498I8L1</accession>
<evidence type="ECO:0000256" key="10">
    <source>
        <dbReference type="ARBA" id="ARBA00023180"/>
    </source>
</evidence>
<keyword evidence="3" id="KW-0328">Glycosyltransferase</keyword>
<keyword evidence="10" id="KW-0325">Glycoprotein</keyword>
<dbReference type="Pfam" id="PF00777">
    <property type="entry name" value="Glyco_transf_29"/>
    <property type="match status" value="1"/>
</dbReference>
<evidence type="ECO:0000256" key="6">
    <source>
        <dbReference type="ARBA" id="ARBA00022968"/>
    </source>
</evidence>
<dbReference type="PANTHER" id="PTHR47379:SF3">
    <property type="entry name" value="SIALYLTRANSFERASE-LIKE PROTEIN 2"/>
    <property type="match status" value="1"/>
</dbReference>
<dbReference type="GO" id="GO:0009860">
    <property type="term" value="P:pollen tube growth"/>
    <property type="evidence" value="ECO:0007669"/>
    <property type="project" value="UniProtKB-ARBA"/>
</dbReference>
<evidence type="ECO:0000313" key="12">
    <source>
        <dbReference type="EMBL" id="RXH77881.1"/>
    </source>
</evidence>